<keyword evidence="1 6" id="KW-0547">Nucleotide-binding</keyword>
<dbReference type="PANTHER" id="PTHR12592:SF0">
    <property type="entry name" value="ATP-DEPENDENT (S)-NAD(P)H-HYDRATE DEHYDRATASE"/>
    <property type="match status" value="1"/>
</dbReference>
<proteinExistence type="inferred from homology"/>
<gene>
    <name evidence="6" type="primary">nnrD</name>
    <name evidence="8" type="ORF">CBW42_08920</name>
</gene>
<dbReference type="HAMAP" id="MF_01965">
    <property type="entry name" value="NADHX_dehydratase"/>
    <property type="match status" value="1"/>
</dbReference>
<dbReference type="GO" id="GO:0005524">
    <property type="term" value="F:ATP binding"/>
    <property type="evidence" value="ECO:0007669"/>
    <property type="project" value="UniProtKB-KW"/>
</dbReference>
<reference evidence="8 9" key="1">
    <citation type="submission" date="2017-05" db="EMBL/GenBank/DDBJ databases">
        <title>Butyricicoccus porcorum sp. nov. a butyrate-producing bacterium from the swine intestinal tract.</title>
        <authorList>
            <person name="Trachsel J."/>
            <person name="Humphrey S."/>
            <person name="Allen H.K."/>
        </authorList>
    </citation>
    <scope>NUCLEOTIDE SEQUENCE [LARGE SCALE GENOMIC DNA]</scope>
    <source>
        <strain evidence="8">BB10</strain>
    </source>
</reference>
<evidence type="ECO:0000256" key="1">
    <source>
        <dbReference type="ARBA" id="ARBA00022741"/>
    </source>
</evidence>
<comment type="function">
    <text evidence="6">Catalyzes the dehydration of the S-form of NAD(P)HX at the expense of ADP, which is converted to AMP. Together with NAD(P)HX epimerase, which catalyzes the epimerization of the S- and R-forms, the enzyme allows the repair of both epimers of NAD(P)HX, a damaged form of NAD(P)H that is a result of enzymatic or heat-dependent hydration.</text>
</comment>
<comment type="catalytic activity">
    <reaction evidence="6">
        <text>(6S)-NADHX + ADP = AMP + phosphate + NADH + H(+)</text>
        <dbReference type="Rhea" id="RHEA:32223"/>
        <dbReference type="ChEBI" id="CHEBI:15378"/>
        <dbReference type="ChEBI" id="CHEBI:43474"/>
        <dbReference type="ChEBI" id="CHEBI:57945"/>
        <dbReference type="ChEBI" id="CHEBI:64074"/>
        <dbReference type="ChEBI" id="CHEBI:456215"/>
        <dbReference type="ChEBI" id="CHEBI:456216"/>
        <dbReference type="EC" id="4.2.1.136"/>
    </reaction>
</comment>
<feature type="binding site" evidence="6">
    <location>
        <position position="40"/>
    </location>
    <ligand>
        <name>(6S)-NADPHX</name>
        <dbReference type="ChEBI" id="CHEBI:64076"/>
    </ligand>
</feature>
<dbReference type="PANTHER" id="PTHR12592">
    <property type="entry name" value="ATP-DEPENDENT (S)-NAD(P)H-HYDRATE DEHYDRATASE FAMILY MEMBER"/>
    <property type="match status" value="1"/>
</dbReference>
<protein>
    <recommendedName>
        <fullName evidence="6">ADP-dependent (S)-NAD(P)H-hydrate dehydratase</fullName>
        <ecNumber evidence="6">4.2.1.136</ecNumber>
    </recommendedName>
    <alternativeName>
        <fullName evidence="6">ADP-dependent NAD(P)HX dehydratase</fullName>
    </alternativeName>
</protein>
<dbReference type="OrthoDB" id="9806925at2"/>
<sequence>MTVIDWNYVAAHIRPRQPESDKNTYGRVLAICGCRDYIGAPYFAAQAAVRTGSGIVTLAVPQCIYPILAGKLNEPTFLPLEADENGKITADCLPPLARRAAILAGPGLGISEGVAQAVQTIIREAECPIIVDADGINVLAGHIHVLEEARYPVILTPHAREFSRICDIPCTGIPERDAAAFAQKHHCVLLLKGHRTVVAGPDGTVLQNVHGNPGMAKGGSGDVLSGIILSLLGQGVPPLAAAACGAYIHSRAGDLCANEIGEFGMTPTDMLSRIPQVLKPLNSREW</sequence>
<dbReference type="AlphaFoldDB" id="A0A252F322"/>
<evidence type="ECO:0000256" key="4">
    <source>
        <dbReference type="ARBA" id="ARBA00023027"/>
    </source>
</evidence>
<evidence type="ECO:0000313" key="9">
    <source>
        <dbReference type="Proteomes" id="UP000194903"/>
    </source>
</evidence>
<comment type="subunit">
    <text evidence="6">Homotetramer.</text>
</comment>
<keyword evidence="4 6" id="KW-0520">NAD</keyword>
<comment type="catalytic activity">
    <reaction evidence="6">
        <text>(6S)-NADPHX + ADP = AMP + phosphate + NADPH + H(+)</text>
        <dbReference type="Rhea" id="RHEA:32235"/>
        <dbReference type="ChEBI" id="CHEBI:15378"/>
        <dbReference type="ChEBI" id="CHEBI:43474"/>
        <dbReference type="ChEBI" id="CHEBI:57783"/>
        <dbReference type="ChEBI" id="CHEBI:64076"/>
        <dbReference type="ChEBI" id="CHEBI:456215"/>
        <dbReference type="ChEBI" id="CHEBI:456216"/>
        <dbReference type="EC" id="4.2.1.136"/>
    </reaction>
</comment>
<feature type="binding site" evidence="6">
    <location>
        <position position="158"/>
    </location>
    <ligand>
        <name>(6S)-NADPHX</name>
        <dbReference type="ChEBI" id="CHEBI:64076"/>
    </ligand>
</feature>
<comment type="cofactor">
    <cofactor evidence="6">
        <name>Mg(2+)</name>
        <dbReference type="ChEBI" id="CHEBI:18420"/>
    </cofactor>
</comment>
<evidence type="ECO:0000259" key="7">
    <source>
        <dbReference type="PROSITE" id="PS51383"/>
    </source>
</evidence>
<dbReference type="InterPro" id="IPR029056">
    <property type="entry name" value="Ribokinase-like"/>
</dbReference>
<feature type="binding site" evidence="6">
    <location>
        <begin position="192"/>
        <end position="196"/>
    </location>
    <ligand>
        <name>AMP</name>
        <dbReference type="ChEBI" id="CHEBI:456215"/>
    </ligand>
</feature>
<dbReference type="CDD" id="cd01171">
    <property type="entry name" value="YXKO-related"/>
    <property type="match status" value="1"/>
</dbReference>
<dbReference type="PROSITE" id="PS01050">
    <property type="entry name" value="YJEF_C_2"/>
    <property type="match status" value="1"/>
</dbReference>
<dbReference type="Gene3D" id="3.40.1190.20">
    <property type="match status" value="1"/>
</dbReference>
<organism evidence="8 9">
    <name type="scientific">Butyricicoccus porcorum</name>
    <dbReference type="NCBI Taxonomy" id="1945634"/>
    <lineage>
        <taxon>Bacteria</taxon>
        <taxon>Bacillati</taxon>
        <taxon>Bacillota</taxon>
        <taxon>Clostridia</taxon>
        <taxon>Eubacteriales</taxon>
        <taxon>Butyricicoccaceae</taxon>
        <taxon>Butyricicoccus</taxon>
    </lineage>
</organism>
<dbReference type="GO" id="GO:0110051">
    <property type="term" value="P:metabolite repair"/>
    <property type="evidence" value="ECO:0007669"/>
    <property type="project" value="TreeGrafter"/>
</dbReference>
<dbReference type="InterPro" id="IPR017953">
    <property type="entry name" value="Carbohydrate_kinase_pred_CS"/>
</dbReference>
<name>A0A252F322_9FIRM</name>
<dbReference type="EC" id="4.2.1.136" evidence="6"/>
<evidence type="ECO:0000256" key="6">
    <source>
        <dbReference type="HAMAP-Rule" id="MF_01965"/>
    </source>
</evidence>
<dbReference type="NCBIfam" id="TIGR00196">
    <property type="entry name" value="yjeF_cterm"/>
    <property type="match status" value="1"/>
</dbReference>
<dbReference type="EMBL" id="NHOC01000007">
    <property type="protein sequence ID" value="OUM20166.1"/>
    <property type="molecule type" value="Genomic_DNA"/>
</dbReference>
<dbReference type="SUPFAM" id="SSF53613">
    <property type="entry name" value="Ribokinase-like"/>
    <property type="match status" value="1"/>
</dbReference>
<dbReference type="GO" id="GO:0046496">
    <property type="term" value="P:nicotinamide nucleotide metabolic process"/>
    <property type="evidence" value="ECO:0007669"/>
    <property type="project" value="UniProtKB-UniRule"/>
</dbReference>
<feature type="binding site" evidence="6">
    <location>
        <position position="107"/>
    </location>
    <ligand>
        <name>(6S)-NADPHX</name>
        <dbReference type="ChEBI" id="CHEBI:64076"/>
    </ligand>
</feature>
<dbReference type="GO" id="GO:0052856">
    <property type="term" value="F:NAD(P)HX epimerase activity"/>
    <property type="evidence" value="ECO:0007669"/>
    <property type="project" value="TreeGrafter"/>
</dbReference>
<dbReference type="PROSITE" id="PS51383">
    <property type="entry name" value="YJEF_C_3"/>
    <property type="match status" value="1"/>
</dbReference>
<accession>A0A252F322</accession>
<feature type="binding site" evidence="6">
    <location>
        <position position="221"/>
    </location>
    <ligand>
        <name>AMP</name>
        <dbReference type="ChEBI" id="CHEBI:456215"/>
    </ligand>
</feature>
<evidence type="ECO:0000313" key="8">
    <source>
        <dbReference type="EMBL" id="OUM20166.1"/>
    </source>
</evidence>
<keyword evidence="9" id="KW-1185">Reference proteome</keyword>
<dbReference type="InterPro" id="IPR000631">
    <property type="entry name" value="CARKD"/>
</dbReference>
<keyword evidence="3 6" id="KW-0521">NADP</keyword>
<evidence type="ECO:0000256" key="3">
    <source>
        <dbReference type="ARBA" id="ARBA00022857"/>
    </source>
</evidence>
<dbReference type="RefSeq" id="WP_087020205.1">
    <property type="nucleotide sequence ID" value="NZ_CP178353.1"/>
</dbReference>
<feature type="domain" description="YjeF C-terminal" evidence="7">
    <location>
        <begin position="5"/>
        <end position="281"/>
    </location>
</feature>
<dbReference type="Pfam" id="PF01256">
    <property type="entry name" value="Carb_kinase"/>
    <property type="match status" value="1"/>
</dbReference>
<feature type="binding site" evidence="6">
    <location>
        <position position="222"/>
    </location>
    <ligand>
        <name>(6S)-NADPHX</name>
        <dbReference type="ChEBI" id="CHEBI:64076"/>
    </ligand>
</feature>
<keyword evidence="2 6" id="KW-0067">ATP-binding</keyword>
<dbReference type="GO" id="GO:0052855">
    <property type="term" value="F:ADP-dependent NAD(P)H-hydrate dehydratase activity"/>
    <property type="evidence" value="ECO:0007669"/>
    <property type="project" value="UniProtKB-UniRule"/>
</dbReference>
<evidence type="ECO:0000256" key="5">
    <source>
        <dbReference type="ARBA" id="ARBA00023239"/>
    </source>
</evidence>
<keyword evidence="5 6" id="KW-0456">Lyase</keyword>
<comment type="caution">
    <text evidence="8">The sequence shown here is derived from an EMBL/GenBank/DDBJ whole genome shotgun (WGS) entry which is preliminary data.</text>
</comment>
<evidence type="ECO:0000256" key="2">
    <source>
        <dbReference type="ARBA" id="ARBA00022840"/>
    </source>
</evidence>
<dbReference type="Proteomes" id="UP000194903">
    <property type="component" value="Unassembled WGS sequence"/>
</dbReference>
<comment type="similarity">
    <text evidence="6">Belongs to the NnrD/CARKD family.</text>
</comment>